<protein>
    <submittedName>
        <fullName evidence="4">Bifunctional 3-(3-hydroxy-phenyl)propionate/3-hydroxycinnamic acid hydroxylase</fullName>
        <ecNumber evidence="4">1.14.13.127</ecNumber>
    </submittedName>
</protein>
<dbReference type="AlphaFoldDB" id="A0A9X1RP80"/>
<keyword evidence="5" id="KW-1185">Reference proteome</keyword>
<dbReference type="PANTHER" id="PTHR43476">
    <property type="entry name" value="3-(3-HYDROXY-PHENYL)PROPIONATE/3-HYDROXYCINNAMIC ACID HYDROXYLASE"/>
    <property type="match status" value="1"/>
</dbReference>
<evidence type="ECO:0000313" key="5">
    <source>
        <dbReference type="Proteomes" id="UP001139308"/>
    </source>
</evidence>
<reference evidence="4" key="1">
    <citation type="submission" date="2022-01" db="EMBL/GenBank/DDBJ databases">
        <title>Genome sequence and assembly of Parabukholderia sp. RG36.</title>
        <authorList>
            <person name="Chhetri G."/>
        </authorList>
    </citation>
    <scope>NUCLEOTIDE SEQUENCE</scope>
    <source>
        <strain evidence="4">RG36</strain>
    </source>
</reference>
<gene>
    <name evidence="4" type="ORF">L5014_07230</name>
</gene>
<dbReference type="GO" id="GO:0071949">
    <property type="term" value="F:FAD binding"/>
    <property type="evidence" value="ECO:0007669"/>
    <property type="project" value="InterPro"/>
</dbReference>
<keyword evidence="1 4" id="KW-0560">Oxidoreductase</keyword>
<dbReference type="Gene3D" id="3.30.70.2450">
    <property type="match status" value="1"/>
</dbReference>
<dbReference type="InterPro" id="IPR036188">
    <property type="entry name" value="FAD/NAD-bd_sf"/>
</dbReference>
<evidence type="ECO:0000313" key="4">
    <source>
        <dbReference type="EMBL" id="MCG5073157.1"/>
    </source>
</evidence>
<dbReference type="Gene3D" id="3.50.50.60">
    <property type="entry name" value="FAD/NAD(P)-binding domain"/>
    <property type="match status" value="1"/>
</dbReference>
<dbReference type="GO" id="GO:0008688">
    <property type="term" value="F:3-(3-hydroxyphenyl)propionate hydroxylase activity"/>
    <property type="evidence" value="ECO:0007669"/>
    <property type="project" value="UniProtKB-EC"/>
</dbReference>
<evidence type="ECO:0000256" key="1">
    <source>
        <dbReference type="ARBA" id="ARBA00023002"/>
    </source>
</evidence>
<name>A0A9X1RP80_9BURK</name>
<feature type="region of interest" description="Disordered" evidence="2">
    <location>
        <begin position="26"/>
        <end position="50"/>
    </location>
</feature>
<accession>A0A9X1RP80</accession>
<dbReference type="GO" id="GO:0019622">
    <property type="term" value="P:3-(3-hydroxy)phenylpropionate catabolic process"/>
    <property type="evidence" value="ECO:0007669"/>
    <property type="project" value="TreeGrafter"/>
</dbReference>
<proteinExistence type="predicted"/>
<sequence>MTKYSVMSLMSVRPLNIARRVQNGDGSVVTTNSGGDVLAQGGNDEGLRGEPADLPSSVDVLVVGCGPVGATAANLLARDGVRVLVIDKATEIFTAPRAIALDNEALRILQLAGIGDKDFDTIAIPYVRMRSPWLGEFGRVNTLGSVDGHPKLVTFYQPELERSLRARLAACETAKTALGVTLLSLDDQGDHVVASLDIGRQTPYNVRATYVVGADGASSLVRQLIGQTFEGKTFTEDWLIVDASHVRDPIDHVEFICDHRRPTPHMVAPGARERWEFMLRPGETREEMESDARIRKMLAPWGGIEAMTIERKAVYRFHARTVKAFSKGRVFLAGDAAHITPPFVGQGLVAGLRDASNLCWKLACVVQGRAAPRILDTYDQERRPHVKAMIGLAKFMGRLVMPRNAGVALLTHGLMKLARLVPRFRAHFDELGMKPKNVFRRGLFVKCVKSRMVRGAVIPQGWVRDREGQIRLSDDVLGTRLVLAGFGLDAGAALDATTRTAWTSAGGAIVQFVHRGQKLHRAETACWEDLDGVFMPRAVPFGWAAVVRPDKTILHDGPISDVSRLVREALQLLGAPGESSDPVLQFVSPSA</sequence>
<dbReference type="NCBIfam" id="NF004829">
    <property type="entry name" value="PRK06183.1-3"/>
    <property type="match status" value="1"/>
</dbReference>
<dbReference type="PANTHER" id="PTHR43476:SF3">
    <property type="entry name" value="FAD-BINDING MONOOXYGENASE"/>
    <property type="match status" value="1"/>
</dbReference>
<evidence type="ECO:0000259" key="3">
    <source>
        <dbReference type="Pfam" id="PF01494"/>
    </source>
</evidence>
<dbReference type="InterPro" id="IPR002938">
    <property type="entry name" value="FAD-bd"/>
</dbReference>
<dbReference type="EC" id="1.14.13.127" evidence="4"/>
<feature type="domain" description="FAD-binding" evidence="3">
    <location>
        <begin position="58"/>
        <end position="390"/>
    </location>
</feature>
<dbReference type="Pfam" id="PF01494">
    <property type="entry name" value="FAD_binding_3"/>
    <property type="match status" value="1"/>
</dbReference>
<dbReference type="PRINTS" id="PR00420">
    <property type="entry name" value="RNGMNOXGNASE"/>
</dbReference>
<organism evidence="4 5">
    <name type="scientific">Paraburkholderia tagetis</name>
    <dbReference type="NCBI Taxonomy" id="2913261"/>
    <lineage>
        <taxon>Bacteria</taxon>
        <taxon>Pseudomonadati</taxon>
        <taxon>Pseudomonadota</taxon>
        <taxon>Betaproteobacteria</taxon>
        <taxon>Burkholderiales</taxon>
        <taxon>Burkholderiaceae</taxon>
        <taxon>Paraburkholderia</taxon>
    </lineage>
</organism>
<evidence type="ECO:0000256" key="2">
    <source>
        <dbReference type="SAM" id="MobiDB-lite"/>
    </source>
</evidence>
<dbReference type="Proteomes" id="UP001139308">
    <property type="component" value="Unassembled WGS sequence"/>
</dbReference>
<dbReference type="EMBL" id="JAKLJA010000004">
    <property type="protein sequence ID" value="MCG5073157.1"/>
    <property type="molecule type" value="Genomic_DNA"/>
</dbReference>
<dbReference type="SUPFAM" id="SSF51905">
    <property type="entry name" value="FAD/NAD(P)-binding domain"/>
    <property type="match status" value="1"/>
</dbReference>
<dbReference type="InterPro" id="IPR050631">
    <property type="entry name" value="PheA/TfdB_FAD_monoxygenase"/>
</dbReference>
<comment type="caution">
    <text evidence="4">The sequence shown here is derived from an EMBL/GenBank/DDBJ whole genome shotgun (WGS) entry which is preliminary data.</text>
</comment>